<organism evidence="2 3">
    <name type="scientific">Microbotryum saponariae</name>
    <dbReference type="NCBI Taxonomy" id="289078"/>
    <lineage>
        <taxon>Eukaryota</taxon>
        <taxon>Fungi</taxon>
        <taxon>Dikarya</taxon>
        <taxon>Basidiomycota</taxon>
        <taxon>Pucciniomycotina</taxon>
        <taxon>Microbotryomycetes</taxon>
        <taxon>Microbotryales</taxon>
        <taxon>Microbotryaceae</taxon>
        <taxon>Microbotryum</taxon>
    </lineage>
</organism>
<evidence type="ECO:0000313" key="2">
    <source>
        <dbReference type="EMBL" id="SCZ94598.1"/>
    </source>
</evidence>
<proteinExistence type="predicted"/>
<dbReference type="Proteomes" id="UP000249723">
    <property type="component" value="Unassembled WGS sequence"/>
</dbReference>
<evidence type="ECO:0000256" key="1">
    <source>
        <dbReference type="SAM" id="MobiDB-lite"/>
    </source>
</evidence>
<dbReference type="EMBL" id="FMWP01000053">
    <property type="protein sequence ID" value="SCZ94598.1"/>
    <property type="molecule type" value="Genomic_DNA"/>
</dbReference>
<feature type="region of interest" description="Disordered" evidence="1">
    <location>
        <begin position="89"/>
        <end position="120"/>
    </location>
</feature>
<accession>A0A2X0KR18</accession>
<dbReference type="AlphaFoldDB" id="A0A2X0KR18"/>
<reference evidence="3" key="1">
    <citation type="submission" date="2016-10" db="EMBL/GenBank/DDBJ databases">
        <authorList>
            <person name="Jeantristanb JTB J.-T."/>
            <person name="Ricardo R."/>
        </authorList>
    </citation>
    <scope>NUCLEOTIDE SEQUENCE [LARGE SCALE GENOMIC DNA]</scope>
</reference>
<protein>
    <submittedName>
        <fullName evidence="2">BZ3500_MvSof-1268-A1-R1_Chr12-3g03988 protein</fullName>
    </submittedName>
</protein>
<gene>
    <name evidence="2" type="ORF">BZ3500_MVSOF-1268-A1-R1_CHR12-3G03988</name>
</gene>
<feature type="compositionally biased region" description="Polar residues" evidence="1">
    <location>
        <begin position="178"/>
        <end position="188"/>
    </location>
</feature>
<sequence>MPDERASSRPNATTEQVERVATTPADEETYLRHDSFARSLLPLIQLRGAPADSASATDGQRPATSRLRPLQSLQALRAPVVETAPPLASPTHVVVPQHTSRSGALGSTKPARSIWREPDREEDRVAVAAGARSAPQSIPAKARQLRPLSRAVVPKLELSPRPALTPRRVMGAAGRFDSSFSRATQPESNAPAATRGHASPISSRAGLFQSNALTDRADLRPHAKSMMHGSHIPISGRIPRPPSPTVNWDGEGHDGTLEQWSPRKAKSRALMGFAARATLLFSSTRTANVLWQHSIAHNRTGVGLAQSIKDVARPSLCLAVLSVLPDNDPREMPSALARPPTTPARIGGKRSVLLHCRLSSTPIHAQSDRYHDATCDIQDGFVLLSVLDSPANSTCVGEIVPLPSDLVGQQTTATATSNGFVPTGTADLSRIHAGCDVWVFHPYHRVEIVRVDSHSDVKRINLICTRFLVAT</sequence>
<name>A0A2X0KR18_9BASI</name>
<evidence type="ECO:0000313" key="3">
    <source>
        <dbReference type="Proteomes" id="UP000249723"/>
    </source>
</evidence>
<feature type="region of interest" description="Disordered" evidence="1">
    <location>
        <begin position="176"/>
        <end position="209"/>
    </location>
</feature>
<feature type="region of interest" description="Disordered" evidence="1">
    <location>
        <begin position="1"/>
        <end position="31"/>
    </location>
</feature>
<keyword evidence="3" id="KW-1185">Reference proteome</keyword>